<dbReference type="GO" id="GO:0016020">
    <property type="term" value="C:membrane"/>
    <property type="evidence" value="ECO:0007669"/>
    <property type="project" value="UniProtKB-SubCell"/>
</dbReference>
<evidence type="ECO:0008006" key="9">
    <source>
        <dbReference type="Google" id="ProtNLM"/>
    </source>
</evidence>
<keyword evidence="3" id="KW-1003">Cell membrane</keyword>
<feature type="transmembrane region" description="Helical" evidence="7">
    <location>
        <begin position="209"/>
        <end position="233"/>
    </location>
</feature>
<dbReference type="AlphaFoldDB" id="A0A7C4FBD2"/>
<feature type="transmembrane region" description="Helical" evidence="7">
    <location>
        <begin position="117"/>
        <end position="136"/>
    </location>
</feature>
<dbReference type="Pfam" id="PF03547">
    <property type="entry name" value="Mem_trans"/>
    <property type="match status" value="1"/>
</dbReference>
<feature type="transmembrane region" description="Helical" evidence="7">
    <location>
        <begin position="148"/>
        <end position="170"/>
    </location>
</feature>
<organism evidence="8">
    <name type="scientific">Thermofilum pendens</name>
    <dbReference type="NCBI Taxonomy" id="2269"/>
    <lineage>
        <taxon>Archaea</taxon>
        <taxon>Thermoproteota</taxon>
        <taxon>Thermoprotei</taxon>
        <taxon>Thermofilales</taxon>
        <taxon>Thermofilaceae</taxon>
        <taxon>Thermofilum</taxon>
    </lineage>
</organism>
<evidence type="ECO:0000256" key="1">
    <source>
        <dbReference type="ARBA" id="ARBA00004141"/>
    </source>
</evidence>
<evidence type="ECO:0000256" key="2">
    <source>
        <dbReference type="ARBA" id="ARBA00022448"/>
    </source>
</evidence>
<dbReference type="PANTHER" id="PTHR36838:SF3">
    <property type="entry name" value="TRANSPORTER AUXIN EFFLUX CARRIER EC FAMILY"/>
    <property type="match status" value="1"/>
</dbReference>
<dbReference type="GO" id="GO:0055085">
    <property type="term" value="P:transmembrane transport"/>
    <property type="evidence" value="ECO:0007669"/>
    <property type="project" value="InterPro"/>
</dbReference>
<keyword evidence="5 7" id="KW-1133">Transmembrane helix</keyword>
<comment type="subcellular location">
    <subcellularLocation>
        <location evidence="1">Membrane</location>
        <topology evidence="1">Multi-pass membrane protein</topology>
    </subcellularLocation>
</comment>
<evidence type="ECO:0000256" key="4">
    <source>
        <dbReference type="ARBA" id="ARBA00022692"/>
    </source>
</evidence>
<proteinExistence type="predicted"/>
<feature type="transmembrane region" description="Helical" evidence="7">
    <location>
        <begin position="176"/>
        <end position="197"/>
    </location>
</feature>
<sequence>MLQALAQVYLLLGVGAAYGALRKPGESEVAFTEKLLLDILLPAVMLSSIRARLFKTGDLSAFTLTLLGATTSLLVLSAAAAAKLSREETLTAMYANTGYIPLGIAQMLWGEAGVSAVSFYVAGNNLAANLLAPIVLGGRGLREGVRRAATFPPLYGLLAGAVLGLSGLPLPAWVESFLGSLASSAAPLALIVVGVEFSRSWGGFAPRDLTPYAFRLIVAVPLAVSLTMLGMLGDLDAKVALLESVMPSAASCVPVARRLSLDAAKVSRVVFVSTVVSTTLSTPLVLVLLG</sequence>
<dbReference type="InterPro" id="IPR004776">
    <property type="entry name" value="Mem_transp_PIN-like"/>
</dbReference>
<name>A0A7C4FBD2_THEPE</name>
<keyword evidence="4 7" id="KW-0812">Transmembrane</keyword>
<evidence type="ECO:0000256" key="5">
    <source>
        <dbReference type="ARBA" id="ARBA00022989"/>
    </source>
</evidence>
<evidence type="ECO:0000256" key="3">
    <source>
        <dbReference type="ARBA" id="ARBA00022475"/>
    </source>
</evidence>
<evidence type="ECO:0000256" key="6">
    <source>
        <dbReference type="ARBA" id="ARBA00023136"/>
    </source>
</evidence>
<protein>
    <recommendedName>
        <fullName evidence="9">AEC family transporter</fullName>
    </recommendedName>
</protein>
<gene>
    <name evidence="8" type="ORF">ENV17_01905</name>
</gene>
<comment type="caution">
    <text evidence="8">The sequence shown here is derived from an EMBL/GenBank/DDBJ whole genome shotgun (WGS) entry which is preliminary data.</text>
</comment>
<evidence type="ECO:0000256" key="7">
    <source>
        <dbReference type="SAM" id="Phobius"/>
    </source>
</evidence>
<keyword evidence="6 7" id="KW-0472">Membrane</keyword>
<evidence type="ECO:0000313" key="8">
    <source>
        <dbReference type="EMBL" id="HGI43127.1"/>
    </source>
</evidence>
<accession>A0A7C4FBD2</accession>
<feature type="transmembrane region" description="Helical" evidence="7">
    <location>
        <begin position="269"/>
        <end position="289"/>
    </location>
</feature>
<dbReference type="PANTHER" id="PTHR36838">
    <property type="entry name" value="AUXIN EFFLUX CARRIER FAMILY PROTEIN"/>
    <property type="match status" value="1"/>
</dbReference>
<reference evidence="8" key="1">
    <citation type="journal article" date="2020" name="mSystems">
        <title>Genome- and Community-Level Interaction Insights into Carbon Utilization and Element Cycling Functions of Hydrothermarchaeota in Hydrothermal Sediment.</title>
        <authorList>
            <person name="Zhou Z."/>
            <person name="Liu Y."/>
            <person name="Xu W."/>
            <person name="Pan J."/>
            <person name="Luo Z.H."/>
            <person name="Li M."/>
        </authorList>
    </citation>
    <scope>NUCLEOTIDE SEQUENCE [LARGE SCALE GENOMIC DNA]</scope>
    <source>
        <strain evidence="8">SpSt-735</strain>
    </source>
</reference>
<feature type="transmembrane region" description="Helical" evidence="7">
    <location>
        <begin position="61"/>
        <end position="82"/>
    </location>
</feature>
<dbReference type="EMBL" id="DTFI01000051">
    <property type="protein sequence ID" value="HGI43127.1"/>
    <property type="molecule type" value="Genomic_DNA"/>
</dbReference>
<keyword evidence="2" id="KW-0813">Transport</keyword>